<keyword evidence="2" id="KW-1185">Reference proteome</keyword>
<comment type="caution">
    <text evidence="1">The sequence shown here is derived from an EMBL/GenBank/DDBJ whole genome shotgun (WGS) entry which is preliminary data.</text>
</comment>
<name>A0A918MF39_9ACTN</name>
<dbReference type="Proteomes" id="UP000618795">
    <property type="component" value="Unassembled WGS sequence"/>
</dbReference>
<sequence length="78" mass="8566">MPVSGGRFAAPDGEHGRLHHRLLRQALSLARQDFRQDAARACRGIEDALDESAARLIEHGVLDDVHDAPARRIVTTDS</sequence>
<reference evidence="1" key="2">
    <citation type="submission" date="2020-09" db="EMBL/GenBank/DDBJ databases">
        <authorList>
            <person name="Sun Q."/>
            <person name="Ohkuma M."/>
        </authorList>
    </citation>
    <scope>NUCLEOTIDE SEQUENCE</scope>
    <source>
        <strain evidence="1">JCM 4369</strain>
    </source>
</reference>
<accession>A0A918MF39</accession>
<protein>
    <submittedName>
        <fullName evidence="1">Uncharacterized protein</fullName>
    </submittedName>
</protein>
<evidence type="ECO:0000313" key="2">
    <source>
        <dbReference type="Proteomes" id="UP000618795"/>
    </source>
</evidence>
<proteinExistence type="predicted"/>
<dbReference type="AlphaFoldDB" id="A0A918MF39"/>
<evidence type="ECO:0000313" key="1">
    <source>
        <dbReference type="EMBL" id="GGV20066.1"/>
    </source>
</evidence>
<reference evidence="1" key="1">
    <citation type="journal article" date="2014" name="Int. J. Syst. Evol. Microbiol.">
        <title>Complete genome sequence of Corynebacterium casei LMG S-19264T (=DSM 44701T), isolated from a smear-ripened cheese.</title>
        <authorList>
            <consortium name="US DOE Joint Genome Institute (JGI-PGF)"/>
            <person name="Walter F."/>
            <person name="Albersmeier A."/>
            <person name="Kalinowski J."/>
            <person name="Ruckert C."/>
        </authorList>
    </citation>
    <scope>NUCLEOTIDE SEQUENCE</scope>
    <source>
        <strain evidence="1">JCM 4369</strain>
    </source>
</reference>
<gene>
    <name evidence="1" type="ORF">GCM10010260_70160</name>
</gene>
<organism evidence="1 2">
    <name type="scientific">Streptomyces filipinensis</name>
    <dbReference type="NCBI Taxonomy" id="66887"/>
    <lineage>
        <taxon>Bacteria</taxon>
        <taxon>Bacillati</taxon>
        <taxon>Actinomycetota</taxon>
        <taxon>Actinomycetes</taxon>
        <taxon>Kitasatosporales</taxon>
        <taxon>Streptomycetaceae</taxon>
        <taxon>Streptomyces</taxon>
    </lineage>
</organism>
<dbReference type="EMBL" id="BMTD01000021">
    <property type="protein sequence ID" value="GGV20066.1"/>
    <property type="molecule type" value="Genomic_DNA"/>
</dbReference>